<dbReference type="GO" id="GO:0015935">
    <property type="term" value="C:small ribosomal subunit"/>
    <property type="evidence" value="ECO:0007669"/>
    <property type="project" value="InterPro"/>
</dbReference>
<dbReference type="WBParaSite" id="Bm13900.1">
    <property type="protein sequence ID" value="Bm13900.1"/>
    <property type="gene ID" value="WBGene00234161"/>
</dbReference>
<dbReference type="OMA" id="MHRQGPP"/>
<dbReference type="PRINTS" id="PR01034">
    <property type="entry name" value="RIBOSOMALS12"/>
</dbReference>
<dbReference type="FunFam" id="2.40.50.140:FF:000443">
    <property type="entry name" value="Ribosomal protein"/>
    <property type="match status" value="1"/>
</dbReference>
<evidence type="ECO:0000256" key="2">
    <source>
        <dbReference type="ARBA" id="ARBA00022980"/>
    </source>
</evidence>
<dbReference type="Proteomes" id="UP000006672">
    <property type="component" value="Unassembled WGS sequence"/>
</dbReference>
<dbReference type="Gene3D" id="2.40.50.140">
    <property type="entry name" value="Nucleic acid-binding proteins"/>
    <property type="match status" value="1"/>
</dbReference>
<protein>
    <recommendedName>
        <fullName evidence="4">Small ribosomal subunit protein uS12m</fullName>
    </recommendedName>
</protein>
<dbReference type="AlphaFoldDB" id="A0A0K0IZF7"/>
<dbReference type="FunCoup" id="A0A0K0IZF7">
    <property type="interactions" value="1129"/>
</dbReference>
<evidence type="ECO:0000256" key="1">
    <source>
        <dbReference type="ARBA" id="ARBA00005657"/>
    </source>
</evidence>
<dbReference type="PANTHER" id="PTHR11652">
    <property type="entry name" value="30S RIBOSOMAL PROTEIN S12 FAMILY MEMBER"/>
    <property type="match status" value="1"/>
</dbReference>
<dbReference type="InterPro" id="IPR012340">
    <property type="entry name" value="NA-bd_OB-fold"/>
</dbReference>
<dbReference type="RefSeq" id="XP_042937356.1">
    <property type="nucleotide sequence ID" value="XM_043081422.1"/>
</dbReference>
<dbReference type="WormBase" id="Bm13900">
    <property type="protein sequence ID" value="BM35480"/>
    <property type="gene ID" value="WBGene00234161"/>
    <property type="gene designation" value="Bma-mrps-12"/>
</dbReference>
<dbReference type="SUPFAM" id="SSF50249">
    <property type="entry name" value="Nucleic acid-binding proteins"/>
    <property type="match status" value="1"/>
</dbReference>
<reference evidence="5 7" key="1">
    <citation type="journal article" date="2007" name="Science">
        <title>Draft genome of the filarial nematode parasite Brugia malayi.</title>
        <authorList>
            <person name="Ghedin E."/>
            <person name="Wang S."/>
            <person name="Spiro D."/>
            <person name="Caler E."/>
            <person name="Zhao Q."/>
            <person name="Crabtree J."/>
            <person name="Allen J.E."/>
            <person name="Delcher A.L."/>
            <person name="Guiliano D.B."/>
            <person name="Miranda-Saavedra D."/>
            <person name="Angiuoli S.V."/>
            <person name="Creasy T."/>
            <person name="Amedeo P."/>
            <person name="Haas B."/>
            <person name="El-Sayed N.M."/>
            <person name="Wortman J.R."/>
            <person name="Feldblyum T."/>
            <person name="Tallon L."/>
            <person name="Schatz M."/>
            <person name="Shumway M."/>
            <person name="Koo H."/>
            <person name="Salzberg S.L."/>
            <person name="Schobel S."/>
            <person name="Pertea M."/>
            <person name="Pop M."/>
            <person name="White O."/>
            <person name="Barton G.J."/>
            <person name="Carlow C.K."/>
            <person name="Crawford M.J."/>
            <person name="Daub J."/>
            <person name="Dimmic M.W."/>
            <person name="Estes C.F."/>
            <person name="Foster J.M."/>
            <person name="Ganatra M."/>
            <person name="Gregory W.F."/>
            <person name="Johnson N.M."/>
            <person name="Jin J."/>
            <person name="Komuniecki R."/>
            <person name="Korf I."/>
            <person name="Kumar S."/>
            <person name="Laney S."/>
            <person name="Li B.W."/>
            <person name="Li W."/>
            <person name="Lindblom T.H."/>
            <person name="Lustigman S."/>
            <person name="Ma D."/>
            <person name="Maina C.V."/>
            <person name="Martin D.M."/>
            <person name="McCarter J.P."/>
            <person name="McReynolds L."/>
            <person name="Mitreva M."/>
            <person name="Nutman T.B."/>
            <person name="Parkinson J."/>
            <person name="Peregrin-Alvarez J.M."/>
            <person name="Poole C."/>
            <person name="Ren Q."/>
            <person name="Saunders L."/>
            <person name="Sluder A.E."/>
            <person name="Smith K."/>
            <person name="Stanke M."/>
            <person name="Unnasch T.R."/>
            <person name="Ware J."/>
            <person name="Wei A.D."/>
            <person name="Weil G."/>
            <person name="Williams D.J."/>
            <person name="Zhang Y."/>
            <person name="Williams S.A."/>
            <person name="Fraser-Liggett C."/>
            <person name="Slatko B."/>
            <person name="Blaxter M.L."/>
            <person name="Scott A.L."/>
        </authorList>
    </citation>
    <scope>NUCLEOTIDE SEQUENCE</scope>
    <source>
        <strain evidence="5 7">FR3</strain>
    </source>
</reference>
<proteinExistence type="inferred from homology"/>
<comment type="similarity">
    <text evidence="1">Belongs to the universal ribosomal protein uS12 family.</text>
</comment>
<evidence type="ECO:0000313" key="9">
    <source>
        <dbReference type="WormBase" id="Bm13900"/>
    </source>
</evidence>
<dbReference type="GO" id="GO:0003735">
    <property type="term" value="F:structural constituent of ribosome"/>
    <property type="evidence" value="ECO:0007669"/>
    <property type="project" value="InterPro"/>
</dbReference>
<evidence type="ECO:0000313" key="6">
    <source>
        <dbReference type="EMBL" id="VIO97830.1"/>
    </source>
</evidence>
<dbReference type="EMBL" id="LN856875">
    <property type="protein sequence ID" value="CRZ23533.1"/>
    <property type="molecule type" value="Genomic_DNA"/>
</dbReference>
<organism evidence="5">
    <name type="scientific">Brugia malayi</name>
    <name type="common">Filarial nematode worm</name>
    <dbReference type="NCBI Taxonomy" id="6279"/>
    <lineage>
        <taxon>Eukaryota</taxon>
        <taxon>Metazoa</taxon>
        <taxon>Ecdysozoa</taxon>
        <taxon>Nematoda</taxon>
        <taxon>Chromadorea</taxon>
        <taxon>Rhabditida</taxon>
        <taxon>Spirurina</taxon>
        <taxon>Spiruromorpha</taxon>
        <taxon>Filarioidea</taxon>
        <taxon>Onchocercidae</taxon>
        <taxon>Brugia</taxon>
    </lineage>
</organism>
<reference evidence="6" key="3">
    <citation type="submission" date="2019-04" db="EMBL/GenBank/DDBJ databases">
        <authorList>
            <person name="Howe K."/>
            <person name="Paulini M."/>
            <person name="Williams G."/>
        </authorList>
    </citation>
    <scope>NUCLEOTIDE SEQUENCE [LARGE SCALE GENOMIC DNA]</scope>
    <source>
        <strain evidence="6">FR3</strain>
    </source>
</reference>
<evidence type="ECO:0000313" key="7">
    <source>
        <dbReference type="Proteomes" id="UP000006672"/>
    </source>
</evidence>
<dbReference type="OrthoDB" id="361013at2759"/>
<reference evidence="5" key="2">
    <citation type="submission" date="2012-12" db="EMBL/GenBank/DDBJ databases">
        <authorList>
            <person name="Gao Y.W."/>
            <person name="Fan S.T."/>
            <person name="Sun H.T."/>
            <person name="Wang Z."/>
            <person name="Gao X.L."/>
            <person name="Li Y.G."/>
            <person name="Wang T.C."/>
            <person name="Zhang K."/>
            <person name="Xu W.W."/>
            <person name="Yu Z.J."/>
            <person name="Xia X.Z."/>
        </authorList>
    </citation>
    <scope>NUCLEOTIDE SEQUENCE</scope>
    <source>
        <strain evidence="5">FR3</strain>
    </source>
</reference>
<dbReference type="EMBL" id="CAAKNF010000195">
    <property type="protein sequence ID" value="VIO97830.1"/>
    <property type="molecule type" value="Genomic_DNA"/>
</dbReference>
<keyword evidence="2 6" id="KW-0689">Ribosomal protein</keyword>
<keyword evidence="7" id="KW-1185">Reference proteome</keyword>
<evidence type="ECO:0000313" key="5">
    <source>
        <dbReference type="EMBL" id="CRZ23533.1"/>
    </source>
</evidence>
<dbReference type="CDD" id="cd03368">
    <property type="entry name" value="Ribosomal_S12"/>
    <property type="match status" value="1"/>
</dbReference>
<keyword evidence="3" id="KW-0687">Ribonucleoprotein</keyword>
<evidence type="ECO:0000313" key="8">
    <source>
        <dbReference type="WBParaSite" id="Bm13900.1"/>
    </source>
</evidence>
<dbReference type="InterPro" id="IPR006032">
    <property type="entry name" value="Ribosomal_uS12"/>
</dbReference>
<name>A0A0K0IZF7_BRUMA</name>
<dbReference type="STRING" id="6279.A0A0K0IZF7"/>
<gene>
    <name evidence="9" type="primary">bma-mrps-12</name>
    <name evidence="5 8" type="synonym">Bma-mrps-12</name>
    <name evidence="9" type="ORF">Bm13900</name>
    <name evidence="6" type="ORF">BM_BM13900</name>
    <name evidence="5" type="ORF">BM_Bm13900</name>
</gene>
<evidence type="ECO:0000256" key="3">
    <source>
        <dbReference type="ARBA" id="ARBA00023274"/>
    </source>
</evidence>
<dbReference type="Pfam" id="PF00164">
    <property type="entry name" value="Ribosom_S12_S23"/>
    <property type="match status" value="1"/>
</dbReference>
<dbReference type="GO" id="GO:0006412">
    <property type="term" value="P:translation"/>
    <property type="evidence" value="ECO:0007669"/>
    <property type="project" value="InterPro"/>
</dbReference>
<reference evidence="8" key="4">
    <citation type="submission" date="2019-12" db="UniProtKB">
        <authorList>
            <consortium name="WormBaseParasite"/>
        </authorList>
    </citation>
    <scope>IDENTIFICATION</scope>
</reference>
<sequence>MWLNKLLIWPQRSFITCQFLPTISQLASNINAIHKFNIHTTQCFSREEILQRMHRMDGPPERRSRSRDHTAIRGFNHFKGIVLKTLIRHPKKPNSGNRKCALVRLSNGKEVCAYIPGVGHNLQEHSQVMVRGGRRRDLQGVRAEIIRGKLDCAPLPKKAKKAAMK</sequence>
<dbReference type="GeneID" id="6096776"/>
<accession>A0A0K0IZF7</accession>
<accession>A0A4E9FTS0</accession>
<dbReference type="InterPro" id="IPR005679">
    <property type="entry name" value="Ribosomal_uS12_bac"/>
</dbReference>
<evidence type="ECO:0000256" key="4">
    <source>
        <dbReference type="ARBA" id="ARBA00035248"/>
    </source>
</evidence>